<evidence type="ECO:0000256" key="1">
    <source>
        <dbReference type="SAM" id="MobiDB-lite"/>
    </source>
</evidence>
<sequence length="134" mass="15704">MARRRRPAAPVVERDERPAWLERFRFREWDTPADGPPLPHDLEDFAAWPSPEARRAAISTVAGPRYHRAAQRWEKAVREWLGANGMATRRFRPPQMTYQEFQRFREETPARVLPDPRGPSARYRLPRGVADETT</sequence>
<comment type="caution">
    <text evidence="2">The sequence shown here is derived from an EMBL/GenBank/DDBJ whole genome shotgun (WGS) entry which is preliminary data.</text>
</comment>
<evidence type="ECO:0000313" key="2">
    <source>
        <dbReference type="EMBL" id="MBB6398912.1"/>
    </source>
</evidence>
<evidence type="ECO:0000313" key="3">
    <source>
        <dbReference type="Proteomes" id="UP000546324"/>
    </source>
</evidence>
<proteinExistence type="predicted"/>
<reference evidence="2 3" key="1">
    <citation type="submission" date="2020-08" db="EMBL/GenBank/DDBJ databases">
        <title>Sequencing the genomes of 1000 actinobacteria strains.</title>
        <authorList>
            <person name="Klenk H.-P."/>
        </authorList>
    </citation>
    <scope>NUCLEOTIDE SEQUENCE [LARGE SCALE GENOMIC DNA]</scope>
    <source>
        <strain evidence="2 3">DSM 43675</strain>
    </source>
</reference>
<dbReference type="EMBL" id="JACHMQ010000001">
    <property type="protein sequence ID" value="MBB6398912.1"/>
    <property type="molecule type" value="Genomic_DNA"/>
</dbReference>
<dbReference type="Proteomes" id="UP000546324">
    <property type="component" value="Unassembled WGS sequence"/>
</dbReference>
<feature type="region of interest" description="Disordered" evidence="1">
    <location>
        <begin position="110"/>
        <end position="134"/>
    </location>
</feature>
<accession>A0A7X0L1V9</accession>
<dbReference type="AlphaFoldDB" id="A0A7X0L1V9"/>
<name>A0A7X0L1V9_9ACTN</name>
<dbReference type="RefSeq" id="WP_185030344.1">
    <property type="nucleotide sequence ID" value="NZ_JACHMQ010000001.1"/>
</dbReference>
<gene>
    <name evidence="2" type="ORF">BKA00_005826</name>
</gene>
<protein>
    <submittedName>
        <fullName evidence="2">Uncharacterized protein</fullName>
    </submittedName>
</protein>
<keyword evidence="3" id="KW-1185">Reference proteome</keyword>
<organism evidence="2 3">
    <name type="scientific">Actinomadura coerulea</name>
    <dbReference type="NCBI Taxonomy" id="46159"/>
    <lineage>
        <taxon>Bacteria</taxon>
        <taxon>Bacillati</taxon>
        <taxon>Actinomycetota</taxon>
        <taxon>Actinomycetes</taxon>
        <taxon>Streptosporangiales</taxon>
        <taxon>Thermomonosporaceae</taxon>
        <taxon>Actinomadura</taxon>
    </lineage>
</organism>